<reference evidence="2 3" key="1">
    <citation type="submission" date="2018-04" db="EMBL/GenBank/DDBJ databases">
        <title>WGS assembly of Panicum hallii var. hallii HAL2.</title>
        <authorList>
            <person name="Lovell J."/>
            <person name="Jenkins J."/>
            <person name="Lowry D."/>
            <person name="Mamidi S."/>
            <person name="Sreedasyam A."/>
            <person name="Weng X."/>
            <person name="Barry K."/>
            <person name="Bonette J."/>
            <person name="Campitelli B."/>
            <person name="Daum C."/>
            <person name="Gordon S."/>
            <person name="Gould B."/>
            <person name="Lipzen A."/>
            <person name="MacQueen A."/>
            <person name="Palacio-Mejia J."/>
            <person name="Plott C."/>
            <person name="Shakirov E."/>
            <person name="Shu S."/>
            <person name="Yoshinaga Y."/>
            <person name="Zane M."/>
            <person name="Rokhsar D."/>
            <person name="Grimwood J."/>
            <person name="Schmutz J."/>
            <person name="Juenger T."/>
        </authorList>
    </citation>
    <scope>NUCLEOTIDE SEQUENCE [LARGE SCALE GENOMIC DNA]</scope>
    <source>
        <strain evidence="3">cv. HAL2</strain>
    </source>
</reference>
<feature type="region of interest" description="Disordered" evidence="1">
    <location>
        <begin position="1"/>
        <end position="20"/>
    </location>
</feature>
<feature type="compositionally biased region" description="Basic and acidic residues" evidence="1">
    <location>
        <begin position="129"/>
        <end position="148"/>
    </location>
</feature>
<organism evidence="2 3">
    <name type="scientific">Panicum hallii var. hallii</name>
    <dbReference type="NCBI Taxonomy" id="1504633"/>
    <lineage>
        <taxon>Eukaryota</taxon>
        <taxon>Viridiplantae</taxon>
        <taxon>Streptophyta</taxon>
        <taxon>Embryophyta</taxon>
        <taxon>Tracheophyta</taxon>
        <taxon>Spermatophyta</taxon>
        <taxon>Magnoliopsida</taxon>
        <taxon>Liliopsida</taxon>
        <taxon>Poales</taxon>
        <taxon>Poaceae</taxon>
        <taxon>PACMAD clade</taxon>
        <taxon>Panicoideae</taxon>
        <taxon>Panicodae</taxon>
        <taxon>Paniceae</taxon>
        <taxon>Panicinae</taxon>
        <taxon>Panicum</taxon>
        <taxon>Panicum sect. Panicum</taxon>
    </lineage>
</organism>
<evidence type="ECO:0000313" key="3">
    <source>
        <dbReference type="Proteomes" id="UP000244336"/>
    </source>
</evidence>
<sequence>METKSQSFFSGAGTTLPPLPGARYAVDDAVDSVPRDAAGVHDLVGRGGVDDLEHRERVALQLDRAAVPPFTADGAHVPLQHQHLEPLPPGGEREHQPADAAAGHQDARLGPWCRHCRAGHGRHRAPRAARREADPSPRRGRGGEREQAEQVEAGVNLSSQLRSSCVAQLLEYVGDLALVIGLTGELGAGREEEARDL</sequence>
<dbReference type="Gramene" id="PUZ47386">
    <property type="protein sequence ID" value="PUZ47386"/>
    <property type="gene ID" value="GQ55_7G160500"/>
</dbReference>
<gene>
    <name evidence="2" type="ORF">GQ55_7G160500</name>
</gene>
<evidence type="ECO:0000313" key="2">
    <source>
        <dbReference type="EMBL" id="PUZ47386.1"/>
    </source>
</evidence>
<name>A0A2T7CVN0_9POAL</name>
<feature type="region of interest" description="Disordered" evidence="1">
    <location>
        <begin position="119"/>
        <end position="152"/>
    </location>
</feature>
<evidence type="ECO:0000256" key="1">
    <source>
        <dbReference type="SAM" id="MobiDB-lite"/>
    </source>
</evidence>
<dbReference type="Proteomes" id="UP000244336">
    <property type="component" value="Chromosome 7"/>
</dbReference>
<keyword evidence="3" id="KW-1185">Reference proteome</keyword>
<dbReference type="EMBL" id="CM009755">
    <property type="protein sequence ID" value="PUZ47386.1"/>
    <property type="molecule type" value="Genomic_DNA"/>
</dbReference>
<protein>
    <submittedName>
        <fullName evidence="2">Uncharacterized protein</fullName>
    </submittedName>
</protein>
<accession>A0A2T7CVN0</accession>
<proteinExistence type="predicted"/>
<feature type="region of interest" description="Disordered" evidence="1">
    <location>
        <begin position="81"/>
        <end position="106"/>
    </location>
</feature>
<feature type="compositionally biased region" description="Polar residues" evidence="1">
    <location>
        <begin position="1"/>
        <end position="13"/>
    </location>
</feature>
<dbReference type="AlphaFoldDB" id="A0A2T7CVN0"/>
<feature type="compositionally biased region" description="Basic residues" evidence="1">
    <location>
        <begin position="119"/>
        <end position="128"/>
    </location>
</feature>